<dbReference type="AlphaFoldDB" id="A0A9N8DB77"/>
<keyword evidence="1" id="KW-0472">Membrane</keyword>
<evidence type="ECO:0000256" key="1">
    <source>
        <dbReference type="SAM" id="Phobius"/>
    </source>
</evidence>
<dbReference type="Proteomes" id="UP001153069">
    <property type="component" value="Unassembled WGS sequence"/>
</dbReference>
<keyword evidence="3" id="KW-1185">Reference proteome</keyword>
<gene>
    <name evidence="2" type="ORF">SEMRO_66_G037192.1</name>
</gene>
<feature type="transmembrane region" description="Helical" evidence="1">
    <location>
        <begin position="98"/>
        <end position="116"/>
    </location>
</feature>
<comment type="caution">
    <text evidence="2">The sequence shown here is derived from an EMBL/GenBank/DDBJ whole genome shotgun (WGS) entry which is preliminary data.</text>
</comment>
<organism evidence="2 3">
    <name type="scientific">Seminavis robusta</name>
    <dbReference type="NCBI Taxonomy" id="568900"/>
    <lineage>
        <taxon>Eukaryota</taxon>
        <taxon>Sar</taxon>
        <taxon>Stramenopiles</taxon>
        <taxon>Ochrophyta</taxon>
        <taxon>Bacillariophyta</taxon>
        <taxon>Bacillariophyceae</taxon>
        <taxon>Bacillariophycidae</taxon>
        <taxon>Naviculales</taxon>
        <taxon>Naviculaceae</taxon>
        <taxon>Seminavis</taxon>
    </lineage>
</organism>
<name>A0A9N8DB77_9STRA</name>
<protein>
    <submittedName>
        <fullName evidence="2">Uncharacterized protein</fullName>
    </submittedName>
</protein>
<keyword evidence="1" id="KW-0812">Transmembrane</keyword>
<evidence type="ECO:0000313" key="3">
    <source>
        <dbReference type="Proteomes" id="UP001153069"/>
    </source>
</evidence>
<evidence type="ECO:0000313" key="2">
    <source>
        <dbReference type="EMBL" id="CAB9499672.1"/>
    </source>
</evidence>
<proteinExistence type="predicted"/>
<keyword evidence="1" id="KW-1133">Transmembrane helix</keyword>
<dbReference type="EMBL" id="CAICTM010000065">
    <property type="protein sequence ID" value="CAB9499672.1"/>
    <property type="molecule type" value="Genomic_DNA"/>
</dbReference>
<accession>A0A9N8DB77</accession>
<reference evidence="2" key="1">
    <citation type="submission" date="2020-06" db="EMBL/GenBank/DDBJ databases">
        <authorList>
            <consortium name="Plant Systems Biology data submission"/>
        </authorList>
    </citation>
    <scope>NUCLEOTIDE SEQUENCE</scope>
    <source>
        <strain evidence="2">D6</strain>
    </source>
</reference>
<sequence>MAQNSSLTPTKTYRSQKKAKCFDCESNTGPSDLQSDALPTELSKQSYLFSWIHNQSFYLQSQQYKMMQPSRAVISKCNQVLVTFSMDASSAANGFAVMWYWLLSMATLLPCSALMLSS</sequence>